<evidence type="ECO:0000256" key="4">
    <source>
        <dbReference type="ARBA" id="ARBA00022723"/>
    </source>
</evidence>
<feature type="domain" description="Peptidase M20 dimerisation" evidence="8">
    <location>
        <begin position="203"/>
        <end position="314"/>
    </location>
</feature>
<evidence type="ECO:0000313" key="10">
    <source>
        <dbReference type="EMBL" id="QOS40438.1"/>
    </source>
</evidence>
<dbReference type="Gene3D" id="3.30.70.360">
    <property type="match status" value="1"/>
</dbReference>
<dbReference type="SUPFAM" id="SSF53187">
    <property type="entry name" value="Zn-dependent exopeptidases"/>
    <property type="match status" value="1"/>
</dbReference>
<dbReference type="EMBL" id="JACHFR010000001">
    <property type="protein sequence ID" value="MBB5217836.1"/>
    <property type="molecule type" value="Genomic_DNA"/>
</dbReference>
<evidence type="ECO:0000256" key="2">
    <source>
        <dbReference type="ARBA" id="ARBA00001947"/>
    </source>
</evidence>
<protein>
    <submittedName>
        <fullName evidence="10">M20 family metallo-hydrolase</fullName>
    </submittedName>
    <submittedName>
        <fullName evidence="9">Succinyl-diaminopimelate desuccinylase</fullName>
        <ecNumber evidence="9">3.5.1.18</ecNumber>
    </submittedName>
</protein>
<reference evidence="10 12" key="1">
    <citation type="submission" date="2018-08" db="EMBL/GenBank/DDBJ databases">
        <title>The first complete genome of Treponema rectale (CHPAT), a commensal spirochete of the bovine rectum.</title>
        <authorList>
            <person name="Staton G.J."/>
            <person name="Clegg S.R."/>
            <person name="Carter S.D."/>
            <person name="Radford A.D."/>
            <person name="Darby A."/>
            <person name="Hall N."/>
            <person name="Birtles R.J."/>
            <person name="Evans N.J."/>
        </authorList>
    </citation>
    <scope>NUCLEOTIDE SEQUENCE [LARGE SCALE GENOMIC DNA]</scope>
    <source>
        <strain evidence="10 12">CHPA</strain>
    </source>
</reference>
<dbReference type="EC" id="3.5.1.18" evidence="9"/>
<organism evidence="9 11">
    <name type="scientific">Treponema rectale</name>
    <dbReference type="NCBI Taxonomy" id="744512"/>
    <lineage>
        <taxon>Bacteria</taxon>
        <taxon>Pseudomonadati</taxon>
        <taxon>Spirochaetota</taxon>
        <taxon>Spirochaetia</taxon>
        <taxon>Spirochaetales</taxon>
        <taxon>Treponemataceae</taxon>
        <taxon>Treponema</taxon>
    </lineage>
</organism>
<evidence type="ECO:0000256" key="6">
    <source>
        <dbReference type="ARBA" id="ARBA00022833"/>
    </source>
</evidence>
<keyword evidence="11" id="KW-1185">Reference proteome</keyword>
<evidence type="ECO:0000256" key="7">
    <source>
        <dbReference type="ARBA" id="ARBA00023285"/>
    </source>
</evidence>
<evidence type="ECO:0000256" key="3">
    <source>
        <dbReference type="ARBA" id="ARBA00006247"/>
    </source>
</evidence>
<gene>
    <name evidence="10" type="ORF">DYE49_08205</name>
    <name evidence="9" type="ORF">HNP77_000180</name>
</gene>
<dbReference type="NCBIfam" id="NF010589">
    <property type="entry name" value="PRK13983.1"/>
    <property type="match status" value="1"/>
</dbReference>
<dbReference type="Pfam" id="PF01546">
    <property type="entry name" value="Peptidase_M20"/>
    <property type="match status" value="1"/>
</dbReference>
<name>A0A840SD38_9SPIR</name>
<dbReference type="InterPro" id="IPR010182">
    <property type="entry name" value="ArgE/DapE"/>
</dbReference>
<evidence type="ECO:0000256" key="1">
    <source>
        <dbReference type="ARBA" id="ARBA00001941"/>
    </source>
</evidence>
<dbReference type="Proteomes" id="UP000578697">
    <property type="component" value="Unassembled WGS sequence"/>
</dbReference>
<dbReference type="KEGG" id="trc:DYE49_08205"/>
<reference evidence="9 11" key="2">
    <citation type="submission" date="2020-08" db="EMBL/GenBank/DDBJ databases">
        <title>Genomic Encyclopedia of Type Strains, Phase IV (KMG-IV): sequencing the most valuable type-strain genomes for metagenomic binning, comparative biology and taxonomic classification.</title>
        <authorList>
            <person name="Goeker M."/>
        </authorList>
    </citation>
    <scope>NUCLEOTIDE SEQUENCE [LARGE SCALE GENOMIC DNA]</scope>
    <source>
        <strain evidence="9 11">DSM 103679</strain>
    </source>
</reference>
<dbReference type="InterPro" id="IPR050072">
    <property type="entry name" value="Peptidase_M20A"/>
</dbReference>
<dbReference type="PANTHER" id="PTHR43808:SF32">
    <property type="entry name" value="ARGE_DAPE-RELATED DEACYLASE"/>
    <property type="match status" value="1"/>
</dbReference>
<dbReference type="EMBL" id="CP031517">
    <property type="protein sequence ID" value="QOS40438.1"/>
    <property type="molecule type" value="Genomic_DNA"/>
</dbReference>
<dbReference type="InterPro" id="IPR036264">
    <property type="entry name" value="Bact_exopeptidase_dim_dom"/>
</dbReference>
<dbReference type="Proteomes" id="UP000593591">
    <property type="component" value="Chromosome"/>
</dbReference>
<evidence type="ECO:0000313" key="12">
    <source>
        <dbReference type="Proteomes" id="UP000593591"/>
    </source>
</evidence>
<evidence type="ECO:0000313" key="9">
    <source>
        <dbReference type="EMBL" id="MBB5217836.1"/>
    </source>
</evidence>
<dbReference type="RefSeq" id="WP_184651281.1">
    <property type="nucleotide sequence ID" value="NZ_JACHFR010000001.1"/>
</dbReference>
<dbReference type="AlphaFoldDB" id="A0A840SD38"/>
<evidence type="ECO:0000313" key="11">
    <source>
        <dbReference type="Proteomes" id="UP000578697"/>
    </source>
</evidence>
<dbReference type="Gene3D" id="3.40.630.10">
    <property type="entry name" value="Zn peptidases"/>
    <property type="match status" value="1"/>
</dbReference>
<dbReference type="NCBIfam" id="TIGR01910">
    <property type="entry name" value="DapE-ArgE"/>
    <property type="match status" value="1"/>
</dbReference>
<sequence>MSLEFDQLKNWISEHTRDMVELETMLTKCKALAPENGGDGEWEKCRAIEEYLKSAGIKNLEHYDAPDSRVKEGSRPNLIATIPGNKDDYAIWVCAHMDVVPVGELSAWNTDPWTVTEKDGKIYGRGVEDNQQGLCSGVLAALSFVKQHIIPEHTIKLLFMADEEVGSAYGMNYLIKEHFDIFGKNDRILIPDGGDAKGETIEIAEKNIFWVEFHTIGKQCHGSRPDLGKNAMIAGCDLALRINSLENTFNKQDPLFDPPYSTFQPTKKLSNVDGVNFIPGDDVFCCDCRINPCYTLDEVRTEMKKQVKAVEEKYGVKIEMKELQAEESPATSKDAAVAKELAQAIKTVHGIEPKFIGIGGGTVAAGLRSRGIDAVVWSTMDELAHQPNEYCIIKNIGIDAMTIAWMASEI</sequence>
<comment type="cofactor">
    <cofactor evidence="1">
        <name>Co(2+)</name>
        <dbReference type="ChEBI" id="CHEBI:48828"/>
    </cofactor>
</comment>
<dbReference type="InterPro" id="IPR002933">
    <property type="entry name" value="Peptidase_M20"/>
</dbReference>
<dbReference type="InterPro" id="IPR011650">
    <property type="entry name" value="Peptidase_M20_dimer"/>
</dbReference>
<keyword evidence="7" id="KW-0170">Cobalt</keyword>
<evidence type="ECO:0000256" key="5">
    <source>
        <dbReference type="ARBA" id="ARBA00022801"/>
    </source>
</evidence>
<comment type="cofactor">
    <cofactor evidence="2">
        <name>Zn(2+)</name>
        <dbReference type="ChEBI" id="CHEBI:29105"/>
    </cofactor>
</comment>
<dbReference type="PANTHER" id="PTHR43808">
    <property type="entry name" value="ACETYLORNITHINE DEACETYLASE"/>
    <property type="match status" value="1"/>
</dbReference>
<keyword evidence="5 9" id="KW-0378">Hydrolase</keyword>
<dbReference type="SUPFAM" id="SSF55031">
    <property type="entry name" value="Bacterial exopeptidase dimerisation domain"/>
    <property type="match status" value="1"/>
</dbReference>
<accession>A0A840SD38</accession>
<proteinExistence type="inferred from homology"/>
<keyword evidence="4" id="KW-0479">Metal-binding</keyword>
<dbReference type="GO" id="GO:0009014">
    <property type="term" value="F:succinyl-diaminopimelate desuccinylase activity"/>
    <property type="evidence" value="ECO:0007669"/>
    <property type="project" value="UniProtKB-EC"/>
</dbReference>
<dbReference type="GO" id="GO:0046872">
    <property type="term" value="F:metal ion binding"/>
    <property type="evidence" value="ECO:0007669"/>
    <property type="project" value="UniProtKB-KW"/>
</dbReference>
<evidence type="ECO:0000259" key="8">
    <source>
        <dbReference type="Pfam" id="PF07687"/>
    </source>
</evidence>
<dbReference type="Pfam" id="PF07687">
    <property type="entry name" value="M20_dimer"/>
    <property type="match status" value="1"/>
</dbReference>
<comment type="similarity">
    <text evidence="3">Belongs to the peptidase M20A family.</text>
</comment>
<keyword evidence="6" id="KW-0862">Zinc</keyword>